<dbReference type="InterPro" id="IPR016181">
    <property type="entry name" value="Acyl_CoA_acyltransferase"/>
</dbReference>
<dbReference type="GeneID" id="99677209"/>
<dbReference type="PANTHER" id="PTHR42919:SF35">
    <property type="entry name" value="N-ACETYLTRANSFERASE DOMAIN-CONTAINING PROTEIN"/>
    <property type="match status" value="1"/>
</dbReference>
<reference evidence="2 4" key="1">
    <citation type="submission" date="2021-06" db="EMBL/GenBank/DDBJ databases">
        <title>Staphylococcus lentus K169 genome sequencing.</title>
        <authorList>
            <person name="Sundareshan S."/>
            <person name="Akhila D.S."/>
            <person name="Prachi D."/>
            <person name="Sivakumar R."/>
            <person name="Rajendhran J."/>
            <person name="Isloor S."/>
            <person name="Hegde N.R."/>
        </authorList>
    </citation>
    <scope>NUCLEOTIDE SEQUENCE [LARGE SCALE GENOMIC DNA]</scope>
    <source>
        <strain evidence="2 4">K169</strain>
    </source>
</reference>
<dbReference type="GO" id="GO:0016747">
    <property type="term" value="F:acyltransferase activity, transferring groups other than amino-acyl groups"/>
    <property type="evidence" value="ECO:0007669"/>
    <property type="project" value="InterPro"/>
</dbReference>
<dbReference type="PROSITE" id="PS51186">
    <property type="entry name" value="GNAT"/>
    <property type="match status" value="1"/>
</dbReference>
<sequence length="155" mass="18266">MTVKLVFMNQADFADFKEHSLMSFANEQVKSGAYEKENAIARSRKYFDELLPDDLNTKEHKIFTVYKDEYKVGTLWIRVFEKNHALRAFVYDIELFEEFRGQGIGTQTMEALNEYCKEMGVDTINLHVFGHNKRALSVYEKVGFKTTNYYMEKKL</sequence>
<dbReference type="InterPro" id="IPR051556">
    <property type="entry name" value="N-term/lysine_N-AcTrnsfr"/>
</dbReference>
<evidence type="ECO:0000313" key="5">
    <source>
        <dbReference type="Proteomes" id="UP001223261"/>
    </source>
</evidence>
<dbReference type="PANTHER" id="PTHR42919">
    <property type="entry name" value="N-ALPHA-ACETYLTRANSFERASE"/>
    <property type="match status" value="1"/>
</dbReference>
<dbReference type="RefSeq" id="WP_064204878.1">
    <property type="nucleotide sequence ID" value="NZ_CP059679.1"/>
</dbReference>
<gene>
    <name evidence="2" type="ORF">KQ656_03385</name>
    <name evidence="3" type="ORF">PYH69_04875</name>
</gene>
<dbReference type="Pfam" id="PF00583">
    <property type="entry name" value="Acetyltransf_1"/>
    <property type="match status" value="1"/>
</dbReference>
<dbReference type="Proteomes" id="UP001223261">
    <property type="component" value="Chromosome"/>
</dbReference>
<dbReference type="CDD" id="cd04301">
    <property type="entry name" value="NAT_SF"/>
    <property type="match status" value="1"/>
</dbReference>
<reference evidence="3" key="2">
    <citation type="journal article" date="2023" name="Antibiotics">
        <title>Prevalence and Molecular Characterization of Methicillin-Resistant Staphylococci (MRS) and Mammaliicocci (MRM) in Dromedary Camels from Algeria: First Detection of SCCmec-mecC Hybrid in Methicillin-Resistant Mammaliicoccus lentus.</title>
        <authorList>
            <person name="Belhout C."/>
            <person name="Boyen F."/>
            <person name="Vereecke N."/>
            <person name="Theuns S."/>
            <person name="Taibi N."/>
            <person name="Stegger M."/>
            <person name="de la Fe-Rodriguez P.Y."/>
            <person name="Bouayad L."/>
            <person name="Elgroud R."/>
            <person name="Butaye P."/>
        </authorList>
    </citation>
    <scope>NUCLEOTIDE SEQUENCE</scope>
    <source>
        <strain evidence="3">7048</strain>
    </source>
</reference>
<evidence type="ECO:0000313" key="4">
    <source>
        <dbReference type="Proteomes" id="UP000770161"/>
    </source>
</evidence>
<proteinExistence type="predicted"/>
<evidence type="ECO:0000259" key="1">
    <source>
        <dbReference type="PROSITE" id="PS51186"/>
    </source>
</evidence>
<dbReference type="Proteomes" id="UP000770161">
    <property type="component" value="Unassembled WGS sequence"/>
</dbReference>
<dbReference type="EMBL" id="JAHLZN010000003">
    <property type="protein sequence ID" value="MBU6112982.1"/>
    <property type="molecule type" value="Genomic_DNA"/>
</dbReference>
<keyword evidence="4" id="KW-1185">Reference proteome</keyword>
<evidence type="ECO:0000313" key="2">
    <source>
        <dbReference type="EMBL" id="MBU6112982.1"/>
    </source>
</evidence>
<protein>
    <submittedName>
        <fullName evidence="3">GNAT family N-acetyltransferase</fullName>
    </submittedName>
</protein>
<accession>A0AAP1RSF3</accession>
<dbReference type="InterPro" id="IPR000182">
    <property type="entry name" value="GNAT_dom"/>
</dbReference>
<dbReference type="Gene3D" id="3.40.630.30">
    <property type="match status" value="1"/>
</dbReference>
<organism evidence="3 5">
    <name type="scientific">Mammaliicoccus lentus</name>
    <name type="common">Staphylococcus lentus</name>
    <dbReference type="NCBI Taxonomy" id="42858"/>
    <lineage>
        <taxon>Bacteria</taxon>
        <taxon>Bacillati</taxon>
        <taxon>Bacillota</taxon>
        <taxon>Bacilli</taxon>
        <taxon>Bacillales</taxon>
        <taxon>Staphylococcaceae</taxon>
        <taxon>Mammaliicoccus</taxon>
    </lineage>
</organism>
<evidence type="ECO:0000313" key="3">
    <source>
        <dbReference type="EMBL" id="WHI60968.1"/>
    </source>
</evidence>
<dbReference type="SUPFAM" id="SSF55729">
    <property type="entry name" value="Acyl-CoA N-acyltransferases (Nat)"/>
    <property type="match status" value="1"/>
</dbReference>
<name>A0AAP1RSF3_MAMLE</name>
<dbReference type="AlphaFoldDB" id="A0AAP1RSF3"/>
<feature type="domain" description="N-acetyltransferase" evidence="1">
    <location>
        <begin position="11"/>
        <end position="155"/>
    </location>
</feature>
<dbReference type="EMBL" id="CP118848">
    <property type="protein sequence ID" value="WHI60968.1"/>
    <property type="molecule type" value="Genomic_DNA"/>
</dbReference>